<feature type="transmembrane region" description="Helical" evidence="1">
    <location>
        <begin position="143"/>
        <end position="161"/>
    </location>
</feature>
<feature type="transmembrane region" description="Helical" evidence="1">
    <location>
        <begin position="167"/>
        <end position="186"/>
    </location>
</feature>
<protein>
    <recommendedName>
        <fullName evidence="4">Polysaccharide biosynthesis protein</fullName>
    </recommendedName>
</protein>
<dbReference type="Proteomes" id="UP000249432">
    <property type="component" value="Unassembled WGS sequence"/>
</dbReference>
<comment type="caution">
    <text evidence="2">The sequence shown here is derived from an EMBL/GenBank/DDBJ whole genome shotgun (WGS) entry which is preliminary data.</text>
</comment>
<evidence type="ECO:0000256" key="1">
    <source>
        <dbReference type="SAM" id="Phobius"/>
    </source>
</evidence>
<name>A0A2W5STZ2_9CORY</name>
<dbReference type="EMBL" id="QFRA01000019">
    <property type="protein sequence ID" value="PZR04253.1"/>
    <property type="molecule type" value="Genomic_DNA"/>
</dbReference>
<proteinExistence type="predicted"/>
<feature type="transmembrane region" description="Helical" evidence="1">
    <location>
        <begin position="359"/>
        <end position="377"/>
    </location>
</feature>
<feature type="transmembrane region" description="Helical" evidence="1">
    <location>
        <begin position="110"/>
        <end position="131"/>
    </location>
</feature>
<evidence type="ECO:0000313" key="3">
    <source>
        <dbReference type="Proteomes" id="UP000249432"/>
    </source>
</evidence>
<keyword evidence="1" id="KW-1133">Transmembrane helix</keyword>
<dbReference type="AlphaFoldDB" id="A0A2W5STZ2"/>
<feature type="transmembrane region" description="Helical" evidence="1">
    <location>
        <begin position="83"/>
        <end position="104"/>
    </location>
</feature>
<sequence length="413" mass="44981">MGNALTRLRQLYSRFGPALIGQALNFVAMVVPVVAKQPGMVAYMLFPVSLGMIVSRTMTLSYHSVYLRLPDDRLSFSTAASGFMAMVGTVVLGIVGVALMWLHPAWSARVLWAMLATVAITVYNMYVAITIREDRMDVYSRVRFLYGVVNIVATCVVVFLVPAREGLIYVAALNYVVGAVLLARATNQQVGVAIKREWPSLVAFPSVFASPLRSYIREHKEATTGTFFGDIGFQIQGMVTPVLGSYANAWAIVVRLYGGFLTLAQQVVSPSFEAPASKAIRNNDPNGYRVQLRIATVVAVVLGVGTALVQYAAIVWNDRAYLGADYLPLFVALSLYATTGMVSAMLSKYPVIVGKQRGYMVWSGARAVLFMLVPLIFRGGPVVYLFCAIMTVSIVAVPYLCSPVSTQGRHARV</sequence>
<keyword evidence="1" id="KW-0812">Transmembrane</keyword>
<dbReference type="RefSeq" id="WP_303735128.1">
    <property type="nucleotide sequence ID" value="NZ_QFRA01000019.1"/>
</dbReference>
<gene>
    <name evidence="2" type="ORF">DI525_07570</name>
</gene>
<feature type="transmembrane region" description="Helical" evidence="1">
    <location>
        <begin position="294"/>
        <end position="314"/>
    </location>
</feature>
<organism evidence="2 3">
    <name type="scientific">Corynebacterium kroppenstedtii</name>
    <dbReference type="NCBI Taxonomy" id="161879"/>
    <lineage>
        <taxon>Bacteria</taxon>
        <taxon>Bacillati</taxon>
        <taxon>Actinomycetota</taxon>
        <taxon>Actinomycetes</taxon>
        <taxon>Mycobacteriales</taxon>
        <taxon>Corynebacteriaceae</taxon>
        <taxon>Corynebacterium</taxon>
    </lineage>
</organism>
<feature type="transmembrane region" description="Helical" evidence="1">
    <location>
        <begin position="12"/>
        <end position="35"/>
    </location>
</feature>
<evidence type="ECO:0000313" key="2">
    <source>
        <dbReference type="EMBL" id="PZR04253.1"/>
    </source>
</evidence>
<feature type="transmembrane region" description="Helical" evidence="1">
    <location>
        <begin position="41"/>
        <end position="62"/>
    </location>
</feature>
<reference evidence="2 3" key="1">
    <citation type="submission" date="2017-08" db="EMBL/GenBank/DDBJ databases">
        <title>Infants hospitalized years apart are colonized by the same room-sourced microbial strains.</title>
        <authorList>
            <person name="Brooks B."/>
            <person name="Olm M.R."/>
            <person name="Firek B.A."/>
            <person name="Baker R."/>
            <person name="Thomas B.C."/>
            <person name="Morowitz M.J."/>
            <person name="Banfield J.F."/>
        </authorList>
    </citation>
    <scope>NUCLEOTIDE SEQUENCE [LARGE SCALE GENOMIC DNA]</scope>
    <source>
        <strain evidence="2">S2_003_000_R1_3</strain>
    </source>
</reference>
<feature type="transmembrane region" description="Helical" evidence="1">
    <location>
        <begin position="326"/>
        <end position="347"/>
    </location>
</feature>
<feature type="transmembrane region" description="Helical" evidence="1">
    <location>
        <begin position="383"/>
        <end position="402"/>
    </location>
</feature>
<keyword evidence="1" id="KW-0472">Membrane</keyword>
<evidence type="ECO:0008006" key="4">
    <source>
        <dbReference type="Google" id="ProtNLM"/>
    </source>
</evidence>
<accession>A0A2W5STZ2</accession>